<organism evidence="2 3">
    <name type="scientific">Ranitomeya imitator</name>
    <name type="common">mimic poison frog</name>
    <dbReference type="NCBI Taxonomy" id="111125"/>
    <lineage>
        <taxon>Eukaryota</taxon>
        <taxon>Metazoa</taxon>
        <taxon>Chordata</taxon>
        <taxon>Craniata</taxon>
        <taxon>Vertebrata</taxon>
        <taxon>Euteleostomi</taxon>
        <taxon>Amphibia</taxon>
        <taxon>Batrachia</taxon>
        <taxon>Anura</taxon>
        <taxon>Neobatrachia</taxon>
        <taxon>Hyloidea</taxon>
        <taxon>Dendrobatidae</taxon>
        <taxon>Dendrobatinae</taxon>
        <taxon>Ranitomeya</taxon>
    </lineage>
</organism>
<feature type="compositionally biased region" description="Polar residues" evidence="1">
    <location>
        <begin position="66"/>
        <end position="77"/>
    </location>
</feature>
<evidence type="ECO:0000256" key="1">
    <source>
        <dbReference type="SAM" id="MobiDB-lite"/>
    </source>
</evidence>
<comment type="caution">
    <text evidence="2">The sequence shown here is derived from an EMBL/GenBank/DDBJ whole genome shotgun (WGS) entry which is preliminary data.</text>
</comment>
<reference evidence="2" key="1">
    <citation type="submission" date="2023-07" db="EMBL/GenBank/DDBJ databases">
        <authorList>
            <person name="Stuckert A."/>
        </authorList>
    </citation>
    <scope>NUCLEOTIDE SEQUENCE</scope>
</reference>
<gene>
    <name evidence="2" type="ORF">RIMI_LOCUS22035101</name>
</gene>
<accession>A0ABN9MNB4</accession>
<evidence type="ECO:0000313" key="2">
    <source>
        <dbReference type="EMBL" id="CAJ0967208.1"/>
    </source>
</evidence>
<evidence type="ECO:0000313" key="3">
    <source>
        <dbReference type="Proteomes" id="UP001176940"/>
    </source>
</evidence>
<feature type="region of interest" description="Disordered" evidence="1">
    <location>
        <begin position="1"/>
        <end position="28"/>
    </location>
</feature>
<name>A0ABN9MNB4_9NEOB</name>
<sequence>MHSWDRSARSGKGRSGLRKPDGQRLSLIGRGRLRPISEAWFKSRAITHDDRKRRRQGNCRLLTHQIKATGQSHKTGY</sequence>
<dbReference type="Proteomes" id="UP001176940">
    <property type="component" value="Unassembled WGS sequence"/>
</dbReference>
<protein>
    <submittedName>
        <fullName evidence="2">Uncharacterized protein</fullName>
    </submittedName>
</protein>
<dbReference type="EMBL" id="CAUEEQ010078135">
    <property type="protein sequence ID" value="CAJ0967208.1"/>
    <property type="molecule type" value="Genomic_DNA"/>
</dbReference>
<proteinExistence type="predicted"/>
<feature type="region of interest" description="Disordered" evidence="1">
    <location>
        <begin position="48"/>
        <end position="77"/>
    </location>
</feature>
<keyword evidence="3" id="KW-1185">Reference proteome</keyword>